<dbReference type="GO" id="GO:0004650">
    <property type="term" value="F:polygalacturonase activity"/>
    <property type="evidence" value="ECO:0007669"/>
    <property type="project" value="InterPro"/>
</dbReference>
<keyword evidence="9 15" id="KW-0326">Glycosidase</keyword>
<evidence type="ECO:0000256" key="15">
    <source>
        <dbReference type="RuleBase" id="RU361169"/>
    </source>
</evidence>
<dbReference type="EMBL" id="JADNYJ010000008">
    <property type="protein sequence ID" value="KAF8909620.1"/>
    <property type="molecule type" value="Genomic_DNA"/>
</dbReference>
<reference evidence="16" key="1">
    <citation type="submission" date="2020-11" db="EMBL/GenBank/DDBJ databases">
        <authorList>
            <consortium name="DOE Joint Genome Institute"/>
            <person name="Ahrendt S."/>
            <person name="Riley R."/>
            <person name="Andreopoulos W."/>
            <person name="LaButti K."/>
            <person name="Pangilinan J."/>
            <person name="Ruiz-duenas F.J."/>
            <person name="Barrasa J.M."/>
            <person name="Sanchez-Garcia M."/>
            <person name="Camarero S."/>
            <person name="Miyauchi S."/>
            <person name="Serrano A."/>
            <person name="Linde D."/>
            <person name="Babiker R."/>
            <person name="Drula E."/>
            <person name="Ayuso-Fernandez I."/>
            <person name="Pacheco R."/>
            <person name="Padilla G."/>
            <person name="Ferreira P."/>
            <person name="Barriuso J."/>
            <person name="Kellner H."/>
            <person name="Castanera R."/>
            <person name="Alfaro M."/>
            <person name="Ramirez L."/>
            <person name="Pisabarro A.G."/>
            <person name="Kuo A."/>
            <person name="Tritt A."/>
            <person name="Lipzen A."/>
            <person name="He G."/>
            <person name="Yan M."/>
            <person name="Ng V."/>
            <person name="Cullen D."/>
            <person name="Martin F."/>
            <person name="Rosso M.-N."/>
            <person name="Henrissat B."/>
            <person name="Hibbett D."/>
            <person name="Martinez A.T."/>
            <person name="Grigoriev I.V."/>
        </authorList>
    </citation>
    <scope>NUCLEOTIDE SEQUENCE</scope>
    <source>
        <strain evidence="16">AH 44721</strain>
    </source>
</reference>
<evidence type="ECO:0000313" key="16">
    <source>
        <dbReference type="EMBL" id="KAF8909620.1"/>
    </source>
</evidence>
<keyword evidence="16" id="KW-0456">Lyase</keyword>
<dbReference type="GO" id="GO:0005576">
    <property type="term" value="C:extracellular region"/>
    <property type="evidence" value="ECO:0007669"/>
    <property type="project" value="UniProtKB-SubCell"/>
</dbReference>
<comment type="catalytic activity">
    <reaction evidence="14">
        <text>[(1-&gt;4)-alpha-D-galacturonosyl](n) + H2O = alpha-D-galacturonate + [(1-&gt;4)-alpha-D-galacturonosyl](n-1)</text>
        <dbReference type="Rhea" id="RHEA:14117"/>
        <dbReference type="Rhea" id="RHEA-COMP:14570"/>
        <dbReference type="Rhea" id="RHEA-COMP:14572"/>
        <dbReference type="ChEBI" id="CHEBI:15377"/>
        <dbReference type="ChEBI" id="CHEBI:58658"/>
        <dbReference type="ChEBI" id="CHEBI:140523"/>
        <dbReference type="EC" id="3.2.1.67"/>
    </reaction>
</comment>
<evidence type="ECO:0000256" key="6">
    <source>
        <dbReference type="ARBA" id="ARBA00023157"/>
    </source>
</evidence>
<dbReference type="Gene3D" id="2.160.20.10">
    <property type="entry name" value="Single-stranded right-handed beta-helix, Pectin lyase-like"/>
    <property type="match status" value="1"/>
</dbReference>
<evidence type="ECO:0000256" key="3">
    <source>
        <dbReference type="ARBA" id="ARBA00022525"/>
    </source>
</evidence>
<proteinExistence type="inferred from homology"/>
<dbReference type="GO" id="GO:0000272">
    <property type="term" value="P:polysaccharide catabolic process"/>
    <property type="evidence" value="ECO:0007669"/>
    <property type="project" value="UniProtKB-KW"/>
</dbReference>
<keyword evidence="11" id="KW-0624">Polysaccharide degradation</keyword>
<organism evidence="16 17">
    <name type="scientific">Gymnopilus junonius</name>
    <name type="common">Spectacular rustgill mushroom</name>
    <name type="synonym">Gymnopilus spectabilis subsp. junonius</name>
    <dbReference type="NCBI Taxonomy" id="109634"/>
    <lineage>
        <taxon>Eukaryota</taxon>
        <taxon>Fungi</taxon>
        <taxon>Dikarya</taxon>
        <taxon>Basidiomycota</taxon>
        <taxon>Agaricomycotina</taxon>
        <taxon>Agaricomycetes</taxon>
        <taxon>Agaricomycetidae</taxon>
        <taxon>Agaricales</taxon>
        <taxon>Agaricineae</taxon>
        <taxon>Hymenogastraceae</taxon>
        <taxon>Gymnopilus</taxon>
    </lineage>
</organism>
<evidence type="ECO:0000256" key="11">
    <source>
        <dbReference type="ARBA" id="ARBA00023326"/>
    </source>
</evidence>
<sequence>MDGIFVNATNEDPLYLGQNIVPNTDGIDTFRSDRISLLNWDVTCGDDCLAIKGNSSNLVVRNITCRGGNGIAFGSLGQYVGLNDYVTNVDMEDLRVYFKSWDGSVNGAPPTGGGGAGGDHTGLVDNVVARNVQLDRVTNVVHLYQTNGGHSNWTGTAVSNTIVDLQCSPAVGCGAITLAILTFRHR</sequence>
<keyword evidence="6" id="KW-1015">Disulfide bond</keyword>
<keyword evidence="4" id="KW-0732">Signal</keyword>
<evidence type="ECO:0000256" key="2">
    <source>
        <dbReference type="ARBA" id="ARBA00008834"/>
    </source>
</evidence>
<keyword evidence="10" id="KW-0961">Cell wall biogenesis/degradation</keyword>
<dbReference type="OrthoDB" id="187139at2759"/>
<keyword evidence="3" id="KW-0964">Secreted</keyword>
<dbReference type="EC" id="3.2.1.67" evidence="13"/>
<dbReference type="PANTHER" id="PTHR31736:SF12">
    <property type="entry name" value="EXO-POLYGALACTURONASE, PUTATIVE-RELATED"/>
    <property type="match status" value="1"/>
</dbReference>
<evidence type="ECO:0000256" key="13">
    <source>
        <dbReference type="ARBA" id="ARBA00038933"/>
    </source>
</evidence>
<protein>
    <recommendedName>
        <fullName evidence="13">galacturonan 1,4-alpha-galacturonidase</fullName>
        <ecNumber evidence="13">3.2.1.67</ecNumber>
    </recommendedName>
</protein>
<comment type="subcellular location">
    <subcellularLocation>
        <location evidence="1">Secreted</location>
    </subcellularLocation>
</comment>
<dbReference type="Pfam" id="PF00295">
    <property type="entry name" value="Glyco_hydro_28"/>
    <property type="match status" value="1"/>
</dbReference>
<evidence type="ECO:0000313" key="17">
    <source>
        <dbReference type="Proteomes" id="UP000724874"/>
    </source>
</evidence>
<keyword evidence="7" id="KW-0325">Glycoprotein</keyword>
<dbReference type="AlphaFoldDB" id="A0A9P5NUE6"/>
<name>A0A9P5NUE6_GYMJU</name>
<keyword evidence="17" id="KW-1185">Reference proteome</keyword>
<keyword evidence="5 15" id="KW-0378">Hydrolase</keyword>
<dbReference type="InterPro" id="IPR012334">
    <property type="entry name" value="Pectin_lyas_fold"/>
</dbReference>
<evidence type="ECO:0000256" key="10">
    <source>
        <dbReference type="ARBA" id="ARBA00023316"/>
    </source>
</evidence>
<dbReference type="GO" id="GO:0071555">
    <property type="term" value="P:cell wall organization"/>
    <property type="evidence" value="ECO:0007669"/>
    <property type="project" value="UniProtKB-KW"/>
</dbReference>
<keyword evidence="8" id="KW-0119">Carbohydrate metabolism</keyword>
<dbReference type="InterPro" id="IPR000743">
    <property type="entry name" value="Glyco_hydro_28"/>
</dbReference>
<evidence type="ECO:0000256" key="4">
    <source>
        <dbReference type="ARBA" id="ARBA00022729"/>
    </source>
</evidence>
<dbReference type="InterPro" id="IPR011050">
    <property type="entry name" value="Pectin_lyase_fold/virulence"/>
</dbReference>
<evidence type="ECO:0000256" key="14">
    <source>
        <dbReference type="ARBA" id="ARBA00048766"/>
    </source>
</evidence>
<dbReference type="GO" id="GO:0047911">
    <property type="term" value="F:galacturan 1,4-alpha-galacturonidase activity"/>
    <property type="evidence" value="ECO:0007669"/>
    <property type="project" value="UniProtKB-EC"/>
</dbReference>
<evidence type="ECO:0000256" key="5">
    <source>
        <dbReference type="ARBA" id="ARBA00022801"/>
    </source>
</evidence>
<comment type="similarity">
    <text evidence="2 15">Belongs to the glycosyl hydrolase 28 family.</text>
</comment>
<dbReference type="GO" id="GO:0016829">
    <property type="term" value="F:lyase activity"/>
    <property type="evidence" value="ECO:0007669"/>
    <property type="project" value="UniProtKB-KW"/>
</dbReference>
<dbReference type="SUPFAM" id="SSF51126">
    <property type="entry name" value="Pectin lyase-like"/>
    <property type="match status" value="1"/>
</dbReference>
<dbReference type="Proteomes" id="UP000724874">
    <property type="component" value="Unassembled WGS sequence"/>
</dbReference>
<evidence type="ECO:0000256" key="7">
    <source>
        <dbReference type="ARBA" id="ARBA00023180"/>
    </source>
</evidence>
<evidence type="ECO:0000256" key="12">
    <source>
        <dbReference type="ARBA" id="ARBA00037312"/>
    </source>
</evidence>
<accession>A0A9P5NUE6</accession>
<dbReference type="PANTHER" id="PTHR31736">
    <property type="match status" value="1"/>
</dbReference>
<evidence type="ECO:0000256" key="8">
    <source>
        <dbReference type="ARBA" id="ARBA00023277"/>
    </source>
</evidence>
<evidence type="ECO:0000256" key="9">
    <source>
        <dbReference type="ARBA" id="ARBA00023295"/>
    </source>
</evidence>
<gene>
    <name evidence="16" type="ORF">CPB84DRAFT_1743668</name>
</gene>
<comment type="function">
    <text evidence="12">Specific in hydrolyzing the terminal glycosidic bond of polygalacturonic acid and oligogalacturonates.</text>
</comment>
<comment type="caution">
    <text evidence="16">The sequence shown here is derived from an EMBL/GenBank/DDBJ whole genome shotgun (WGS) entry which is preliminary data.</text>
</comment>
<evidence type="ECO:0000256" key="1">
    <source>
        <dbReference type="ARBA" id="ARBA00004613"/>
    </source>
</evidence>